<reference evidence="2 3" key="1">
    <citation type="submission" date="2018-05" db="EMBL/GenBank/DDBJ databases">
        <title>Genomic Encyclopedia of Type Strains, Phase IV (KMG-IV): sequencing the most valuable type-strain genomes for metagenomic binning, comparative biology and taxonomic classification.</title>
        <authorList>
            <person name="Goeker M."/>
        </authorList>
    </citation>
    <scope>NUCLEOTIDE SEQUENCE [LARGE SCALE GENOMIC DNA]</scope>
    <source>
        <strain evidence="2 3">DSM 103371</strain>
    </source>
</reference>
<evidence type="ECO:0000256" key="1">
    <source>
        <dbReference type="SAM" id="Phobius"/>
    </source>
</evidence>
<evidence type="ECO:0000313" key="2">
    <source>
        <dbReference type="EMBL" id="PWK58208.1"/>
    </source>
</evidence>
<keyword evidence="1" id="KW-0472">Membrane</keyword>
<dbReference type="KEGG" id="salo:EF888_01525"/>
<dbReference type="GO" id="GO:0005886">
    <property type="term" value="C:plasma membrane"/>
    <property type="evidence" value="ECO:0007669"/>
    <property type="project" value="TreeGrafter"/>
</dbReference>
<comment type="caution">
    <text evidence="2">The sequence shown here is derived from an EMBL/GenBank/DDBJ whole genome shotgun (WGS) entry which is preliminary data.</text>
</comment>
<dbReference type="Proteomes" id="UP000245390">
    <property type="component" value="Unassembled WGS sequence"/>
</dbReference>
<feature type="transmembrane region" description="Helical" evidence="1">
    <location>
        <begin position="265"/>
        <end position="284"/>
    </location>
</feature>
<organism evidence="2 3">
    <name type="scientific">Silicimonas algicola</name>
    <dbReference type="NCBI Taxonomy" id="1826607"/>
    <lineage>
        <taxon>Bacteria</taxon>
        <taxon>Pseudomonadati</taxon>
        <taxon>Pseudomonadota</taxon>
        <taxon>Alphaproteobacteria</taxon>
        <taxon>Rhodobacterales</taxon>
        <taxon>Paracoccaceae</taxon>
    </lineage>
</organism>
<gene>
    <name evidence="2" type="ORF">C8D95_10113</name>
</gene>
<dbReference type="OrthoDB" id="8010939at2"/>
<dbReference type="RefSeq" id="WP_109757134.1">
    <property type="nucleotide sequence ID" value="NZ_CP034588.1"/>
</dbReference>
<dbReference type="EMBL" id="QGGV01000001">
    <property type="protein sequence ID" value="PWK58208.1"/>
    <property type="molecule type" value="Genomic_DNA"/>
</dbReference>
<accession>A0A316GBD2</accession>
<dbReference type="InterPro" id="IPR050445">
    <property type="entry name" value="Bact_polysacc_biosynth/exp"/>
</dbReference>
<keyword evidence="1" id="KW-1133">Transmembrane helix</keyword>
<proteinExistence type="predicted"/>
<evidence type="ECO:0008006" key="4">
    <source>
        <dbReference type="Google" id="ProtNLM"/>
    </source>
</evidence>
<evidence type="ECO:0000313" key="3">
    <source>
        <dbReference type="Proteomes" id="UP000245390"/>
    </source>
</evidence>
<name>A0A316GBD2_9RHOB</name>
<dbReference type="AlphaFoldDB" id="A0A316GBD2"/>
<sequence>MRFLLIYVPLVLAFGALAGMFGHDSAKRDIPVFEADATLLFRFGLEYMPTNPAFESWRGDPIRLLNDDAVQTEIQVLGSRRVLQSTLASLSEDNAPAPSIEEANRVLSIRRIQGTNVARISYRSPNPELAKQLVDRLIASYLEIRTELLERQSGDTLMSLAEELRENWLKAEERLARYERDAKINEISAASSVGGDLSVDWVLQRQSLESEVQNARRLFEDASRLADQNRLAEEVQAAMGSTIEVLDVAAVGAQPVGLSLLQKTAVSAALGATAGLLIALIFGWRRTA</sequence>
<dbReference type="PANTHER" id="PTHR32309:SF13">
    <property type="entry name" value="FERRIC ENTEROBACTIN TRANSPORT PROTEIN FEPE"/>
    <property type="match status" value="1"/>
</dbReference>
<keyword evidence="3" id="KW-1185">Reference proteome</keyword>
<keyword evidence="1" id="KW-0812">Transmembrane</keyword>
<protein>
    <recommendedName>
        <fullName evidence="4">Polysaccharide chain length determinant N-terminal domain-containing protein</fullName>
    </recommendedName>
</protein>
<dbReference type="GO" id="GO:0004713">
    <property type="term" value="F:protein tyrosine kinase activity"/>
    <property type="evidence" value="ECO:0007669"/>
    <property type="project" value="TreeGrafter"/>
</dbReference>
<dbReference type="PANTHER" id="PTHR32309">
    <property type="entry name" value="TYROSINE-PROTEIN KINASE"/>
    <property type="match status" value="1"/>
</dbReference>